<dbReference type="STRING" id="926561.GCA_000379025_01187"/>
<gene>
    <name evidence="2" type="ORF">C7959_1548</name>
</gene>
<feature type="transmembrane region" description="Helical" evidence="1">
    <location>
        <begin position="86"/>
        <end position="109"/>
    </location>
</feature>
<reference evidence="2 3" key="1">
    <citation type="submission" date="2019-03" db="EMBL/GenBank/DDBJ databases">
        <title>Subsurface microbial communities from deep shales in Ohio and West Virginia, USA.</title>
        <authorList>
            <person name="Wrighton K."/>
        </authorList>
    </citation>
    <scope>NUCLEOTIDE SEQUENCE [LARGE SCALE GENOMIC DNA]</scope>
    <source>
        <strain evidence="2 3">MSL 6dP</strain>
    </source>
</reference>
<dbReference type="AlphaFoldDB" id="A0A4R8GFR6"/>
<dbReference type="EMBL" id="SOEG01000054">
    <property type="protein sequence ID" value="TDX44480.1"/>
    <property type="molecule type" value="Genomic_DNA"/>
</dbReference>
<keyword evidence="1" id="KW-0812">Transmembrane</keyword>
<proteinExistence type="predicted"/>
<keyword evidence="1" id="KW-0472">Membrane</keyword>
<protein>
    <submittedName>
        <fullName evidence="2">Uncharacterized protein</fullName>
    </submittedName>
</protein>
<comment type="caution">
    <text evidence="2">The sequence shown here is derived from an EMBL/GenBank/DDBJ whole genome shotgun (WGS) entry which is preliminary data.</text>
</comment>
<evidence type="ECO:0000313" key="3">
    <source>
        <dbReference type="Proteomes" id="UP000295832"/>
    </source>
</evidence>
<organism evidence="2 3">
    <name type="scientific">Orenia marismortui</name>
    <dbReference type="NCBI Taxonomy" id="46469"/>
    <lineage>
        <taxon>Bacteria</taxon>
        <taxon>Bacillati</taxon>
        <taxon>Bacillota</taxon>
        <taxon>Clostridia</taxon>
        <taxon>Halanaerobiales</taxon>
        <taxon>Halobacteroidaceae</taxon>
        <taxon>Orenia</taxon>
    </lineage>
</organism>
<sequence>MIIWSGVGILVPIVTFLSLILSELSTEFLFNSQNYYQAHGWPKLVGFFVAGIICKITEKKLNENWNSVFIDKETGEEVIIKTKHTFFFITMEMWGMIILPIFGIIFLFVRG</sequence>
<keyword evidence="3" id="KW-1185">Reference proteome</keyword>
<keyword evidence="1" id="KW-1133">Transmembrane helix</keyword>
<dbReference type="Proteomes" id="UP000295832">
    <property type="component" value="Unassembled WGS sequence"/>
</dbReference>
<dbReference type="RefSeq" id="WP_134119115.1">
    <property type="nucleotide sequence ID" value="NZ_SOEG01000054.1"/>
</dbReference>
<name>A0A4R8GFR6_9FIRM</name>
<evidence type="ECO:0000313" key="2">
    <source>
        <dbReference type="EMBL" id="TDX44480.1"/>
    </source>
</evidence>
<evidence type="ECO:0000256" key="1">
    <source>
        <dbReference type="SAM" id="Phobius"/>
    </source>
</evidence>
<accession>A0A4R8GFR6</accession>